<evidence type="ECO:0000256" key="5">
    <source>
        <dbReference type="SAM" id="Phobius"/>
    </source>
</evidence>
<feature type="transmembrane region" description="Helical" evidence="5">
    <location>
        <begin position="44"/>
        <end position="63"/>
    </location>
</feature>
<feature type="transmembrane region" description="Helical" evidence="5">
    <location>
        <begin position="12"/>
        <end position="32"/>
    </location>
</feature>
<evidence type="ECO:0000256" key="4">
    <source>
        <dbReference type="ARBA" id="ARBA00023136"/>
    </source>
</evidence>
<gene>
    <name evidence="6" type="ORF">TPC1_11040</name>
</gene>
<dbReference type="GO" id="GO:0046873">
    <property type="term" value="F:metal ion transmembrane transporter activity"/>
    <property type="evidence" value="ECO:0007669"/>
    <property type="project" value="InterPro"/>
</dbReference>
<dbReference type="AlphaFoldDB" id="A0A146KKR6"/>
<dbReference type="Pfam" id="PF02535">
    <property type="entry name" value="Zip"/>
    <property type="match status" value="1"/>
</dbReference>
<feature type="transmembrane region" description="Helical" evidence="5">
    <location>
        <begin position="83"/>
        <end position="101"/>
    </location>
</feature>
<keyword evidence="3 5" id="KW-1133">Transmembrane helix</keyword>
<comment type="subcellular location">
    <subcellularLocation>
        <location evidence="1">Membrane</location>
        <topology evidence="1">Multi-pass membrane protein</topology>
    </subcellularLocation>
</comment>
<evidence type="ECO:0000256" key="1">
    <source>
        <dbReference type="ARBA" id="ARBA00004141"/>
    </source>
</evidence>
<sequence>ITLGLQTQMSLALGIFIGISLHKWCDTMVVTVQSIKKGTPTKKAILQILPVALATPLAQMIAYFVQKYIGAQNTQGIELAQDVMLSITAGTFISIVFFEIMREEMKKEKVKTTSSGIALGVIVIVVSCIVEAV</sequence>
<name>A0A146KKR6_9EUKA</name>
<feature type="non-terminal residue" evidence="6">
    <location>
        <position position="1"/>
    </location>
</feature>
<dbReference type="EMBL" id="GDID01000777">
    <property type="protein sequence ID" value="JAP95829.1"/>
    <property type="molecule type" value="Transcribed_RNA"/>
</dbReference>
<accession>A0A146KKR6</accession>
<reference evidence="6" key="1">
    <citation type="submission" date="2015-07" db="EMBL/GenBank/DDBJ databases">
        <title>Adaptation to a free-living lifestyle via gene acquisitions in the diplomonad Trepomonas sp. PC1.</title>
        <authorList>
            <person name="Xu F."/>
            <person name="Jerlstrom-Hultqvist J."/>
            <person name="Kolisko M."/>
            <person name="Simpson A.G.B."/>
            <person name="Roger A.J."/>
            <person name="Svard S.G."/>
            <person name="Andersson J.O."/>
        </authorList>
    </citation>
    <scope>NUCLEOTIDE SEQUENCE</scope>
    <source>
        <strain evidence="6">PC1</strain>
    </source>
</reference>
<dbReference type="GO" id="GO:0016020">
    <property type="term" value="C:membrane"/>
    <property type="evidence" value="ECO:0007669"/>
    <property type="project" value="UniProtKB-SubCell"/>
</dbReference>
<proteinExistence type="predicted"/>
<evidence type="ECO:0000313" key="6">
    <source>
        <dbReference type="EMBL" id="JAP95829.1"/>
    </source>
</evidence>
<organism evidence="6">
    <name type="scientific">Trepomonas sp. PC1</name>
    <dbReference type="NCBI Taxonomy" id="1076344"/>
    <lineage>
        <taxon>Eukaryota</taxon>
        <taxon>Metamonada</taxon>
        <taxon>Diplomonadida</taxon>
        <taxon>Hexamitidae</taxon>
        <taxon>Hexamitinae</taxon>
        <taxon>Trepomonas</taxon>
    </lineage>
</organism>
<dbReference type="InterPro" id="IPR003689">
    <property type="entry name" value="ZIP"/>
</dbReference>
<keyword evidence="2 5" id="KW-0812">Transmembrane</keyword>
<evidence type="ECO:0000256" key="2">
    <source>
        <dbReference type="ARBA" id="ARBA00022692"/>
    </source>
</evidence>
<feature type="transmembrane region" description="Helical" evidence="5">
    <location>
        <begin position="113"/>
        <end position="132"/>
    </location>
</feature>
<evidence type="ECO:0000256" key="3">
    <source>
        <dbReference type="ARBA" id="ARBA00022989"/>
    </source>
</evidence>
<protein>
    <submittedName>
        <fullName evidence="6">ZIP Zinc transporter domain-containing protein</fullName>
    </submittedName>
</protein>
<keyword evidence="4 5" id="KW-0472">Membrane</keyword>